<keyword evidence="5" id="KW-0808">Transferase</keyword>
<dbReference type="AlphaFoldDB" id="A0A5E4M6T2"/>
<dbReference type="InterPro" id="IPR000477">
    <property type="entry name" value="RT_dom"/>
</dbReference>
<organism evidence="5 6">
    <name type="scientific">Cinara cedri</name>
    <dbReference type="NCBI Taxonomy" id="506608"/>
    <lineage>
        <taxon>Eukaryota</taxon>
        <taxon>Metazoa</taxon>
        <taxon>Ecdysozoa</taxon>
        <taxon>Arthropoda</taxon>
        <taxon>Hexapoda</taxon>
        <taxon>Insecta</taxon>
        <taxon>Pterygota</taxon>
        <taxon>Neoptera</taxon>
        <taxon>Paraneoptera</taxon>
        <taxon>Hemiptera</taxon>
        <taxon>Sternorrhyncha</taxon>
        <taxon>Aphidomorpha</taxon>
        <taxon>Aphidoidea</taxon>
        <taxon>Aphididae</taxon>
        <taxon>Lachninae</taxon>
        <taxon>Cinara</taxon>
    </lineage>
</organism>
<name>A0A5E4M6T2_9HEMI</name>
<feature type="coiled-coil region" evidence="2">
    <location>
        <begin position="143"/>
        <end position="174"/>
    </location>
</feature>
<keyword evidence="5" id="KW-0695">RNA-directed DNA polymerase</keyword>
<dbReference type="InterPro" id="IPR043502">
    <property type="entry name" value="DNA/RNA_pol_sf"/>
</dbReference>
<keyword evidence="6" id="KW-1185">Reference proteome</keyword>
<evidence type="ECO:0000256" key="2">
    <source>
        <dbReference type="SAM" id="Coils"/>
    </source>
</evidence>
<protein>
    <submittedName>
        <fullName evidence="5">Reverse transcriptase domain</fullName>
    </submittedName>
</protein>
<dbReference type="Pfam" id="PF00078">
    <property type="entry name" value="RVT_1"/>
    <property type="match status" value="1"/>
</dbReference>
<evidence type="ECO:0000313" key="5">
    <source>
        <dbReference type="EMBL" id="VVC25088.1"/>
    </source>
</evidence>
<dbReference type="GO" id="GO:0003964">
    <property type="term" value="F:RNA-directed DNA polymerase activity"/>
    <property type="evidence" value="ECO:0007669"/>
    <property type="project" value="UniProtKB-KW"/>
</dbReference>
<feature type="domain" description="Trichohyalin-plectin-homology" evidence="4">
    <location>
        <begin position="95"/>
        <end position="182"/>
    </location>
</feature>
<feature type="coiled-coil region" evidence="2">
    <location>
        <begin position="214"/>
        <end position="267"/>
    </location>
</feature>
<dbReference type="PANTHER" id="PTHR47027">
    <property type="entry name" value="REVERSE TRANSCRIPTASE DOMAIN-CONTAINING PROTEIN"/>
    <property type="match status" value="1"/>
</dbReference>
<dbReference type="Pfam" id="PF13868">
    <property type="entry name" value="TPH"/>
    <property type="match status" value="1"/>
</dbReference>
<dbReference type="PANTHER" id="PTHR47027:SF29">
    <property type="entry name" value="C2H2-TYPE DOMAIN-CONTAINING PROTEIN"/>
    <property type="match status" value="1"/>
</dbReference>
<evidence type="ECO:0000313" key="6">
    <source>
        <dbReference type="Proteomes" id="UP000325440"/>
    </source>
</evidence>
<accession>A0A5E4M6T2</accession>
<dbReference type="SUPFAM" id="SSF56672">
    <property type="entry name" value="DNA/RNA polymerases"/>
    <property type="match status" value="1"/>
</dbReference>
<dbReference type="Gene3D" id="3.30.70.270">
    <property type="match status" value="1"/>
</dbReference>
<proteinExistence type="predicted"/>
<dbReference type="EMBL" id="CABPRJ010000008">
    <property type="protein sequence ID" value="VVC25088.1"/>
    <property type="molecule type" value="Genomic_DNA"/>
</dbReference>
<reference evidence="5 6" key="1">
    <citation type="submission" date="2019-08" db="EMBL/GenBank/DDBJ databases">
        <authorList>
            <person name="Alioto T."/>
            <person name="Alioto T."/>
            <person name="Gomez Garrido J."/>
        </authorList>
    </citation>
    <scope>NUCLEOTIDE SEQUENCE [LARGE SCALE GENOMIC DNA]</scope>
</reference>
<keyword evidence="5" id="KW-0548">Nucleotidyltransferase</keyword>
<feature type="coiled-coil region" evidence="2">
    <location>
        <begin position="51"/>
        <end position="78"/>
    </location>
</feature>
<evidence type="ECO:0000256" key="1">
    <source>
        <dbReference type="ARBA" id="ARBA00023054"/>
    </source>
</evidence>
<feature type="domain" description="Reverse transcriptase" evidence="3">
    <location>
        <begin position="439"/>
        <end position="575"/>
    </location>
</feature>
<sequence>MSQQQNTESKIIAIQKAQDARCKEITRICRKADQIHLQKRMFSESQELKLFTDIQRAKESQARELAELEQEQKLAQIMADIKHQEMVELKTNQLIRNNCLELRCAEKHIRTAEATKIIQNQIKEKEAIKKEEKARNYYSDLKIIEASKNLDKSETELQNRKKQMKLEYKNAILEQIRERAEKLLNISPRTPTAVDSINPKENGLKQRKALAKVFRKENDELIQIKNERQENERKETEKQDKRIEEYLINLEKRKKCREEIKKKKQEEKDKIYNFLINLKLSTRNSCKDSDIHNQPIDEQRLNANYQAAKHEKEAKILIQNEMMNQNEIQLHLKIEQLKKEKEIDFIESRKILQSNEQSKIAEAKRNSEKRQVMIEYGKELKETIDQRSILRNEKKKRLQAEGHRKINALSKNYKQSEIFLRNEDGSLIMADNELSDKWKAYYCMHCESLMSILEQYGLPLKLVNLMITVIKIQVGKPQSLSTAAQVRTRLRQGDALSPILFNLALEKVLQSTSFEQKGLQVGETKFGLLVSADDSVLLAKNKEEFVEQTQELIEVAKIVGLEINVKKTEYMITQKAISLEDVQTHLEVEHINLTVCRSSRNLDTLITQNIQEKIKARIRAGNSYYFGVNTSRMLSRSLKIKLCRTFIKPMVMYGCEI</sequence>
<evidence type="ECO:0000259" key="3">
    <source>
        <dbReference type="Pfam" id="PF00078"/>
    </source>
</evidence>
<evidence type="ECO:0000259" key="4">
    <source>
        <dbReference type="Pfam" id="PF13868"/>
    </source>
</evidence>
<dbReference type="OrthoDB" id="197839at2759"/>
<dbReference type="InterPro" id="IPR043597">
    <property type="entry name" value="TPH_dom"/>
</dbReference>
<dbReference type="Proteomes" id="UP000325440">
    <property type="component" value="Unassembled WGS sequence"/>
</dbReference>
<dbReference type="InterPro" id="IPR043128">
    <property type="entry name" value="Rev_trsase/Diguanyl_cyclase"/>
</dbReference>
<keyword evidence="1 2" id="KW-0175">Coiled coil</keyword>
<gene>
    <name evidence="5" type="ORF">CINCED_3A019972</name>
</gene>